<reference evidence="2" key="1">
    <citation type="journal article" date="2019" name="Int. J. Syst. Evol. Microbiol.">
        <title>The Global Catalogue of Microorganisms (GCM) 10K type strain sequencing project: providing services to taxonomists for standard genome sequencing and annotation.</title>
        <authorList>
            <consortium name="The Broad Institute Genomics Platform"/>
            <consortium name="The Broad Institute Genome Sequencing Center for Infectious Disease"/>
            <person name="Wu L."/>
            <person name="Ma J."/>
        </authorList>
    </citation>
    <scope>NUCLEOTIDE SEQUENCE [LARGE SCALE GENOMIC DNA]</scope>
    <source>
        <strain evidence="2">ZS-22-S1</strain>
    </source>
</reference>
<dbReference type="EMBL" id="JBHSIS010000002">
    <property type="protein sequence ID" value="MFC4852933.1"/>
    <property type="molecule type" value="Genomic_DNA"/>
</dbReference>
<evidence type="ECO:0000313" key="1">
    <source>
        <dbReference type="EMBL" id="MFC4852933.1"/>
    </source>
</evidence>
<protein>
    <recommendedName>
        <fullName evidence="3">Excreted virulence factor EspC (Type VII ESX diderm)</fullName>
    </recommendedName>
</protein>
<keyword evidence="2" id="KW-1185">Reference proteome</keyword>
<dbReference type="RefSeq" id="WP_378054883.1">
    <property type="nucleotide sequence ID" value="NZ_JBHSIS010000002.1"/>
</dbReference>
<proteinExistence type="predicted"/>
<organism evidence="1 2">
    <name type="scientific">Actinophytocola glycyrrhizae</name>
    <dbReference type="NCBI Taxonomy" id="2044873"/>
    <lineage>
        <taxon>Bacteria</taxon>
        <taxon>Bacillati</taxon>
        <taxon>Actinomycetota</taxon>
        <taxon>Actinomycetes</taxon>
        <taxon>Pseudonocardiales</taxon>
        <taxon>Pseudonocardiaceae</taxon>
    </lineage>
</organism>
<dbReference type="Proteomes" id="UP001595859">
    <property type="component" value="Unassembled WGS sequence"/>
</dbReference>
<accession>A0ABV9RWG7</accession>
<sequence>MDYRYDPEALKKVAEGNYVAAGSIDTGLAARIPSADAGMSSEIVGLTVANLVLLGITLAQTFEDIAKQVDATDGSYAEVENNNKGEMVFMRKYHLMGYRGPVGPLEKAPTRTTEATP</sequence>
<name>A0ABV9RWG7_9PSEU</name>
<evidence type="ECO:0000313" key="2">
    <source>
        <dbReference type="Proteomes" id="UP001595859"/>
    </source>
</evidence>
<gene>
    <name evidence="1" type="ORF">ACFPCV_05405</name>
</gene>
<evidence type="ECO:0008006" key="3">
    <source>
        <dbReference type="Google" id="ProtNLM"/>
    </source>
</evidence>
<comment type="caution">
    <text evidence="1">The sequence shown here is derived from an EMBL/GenBank/DDBJ whole genome shotgun (WGS) entry which is preliminary data.</text>
</comment>